<gene>
    <name evidence="1" type="ORF">GA0070609_2912</name>
</gene>
<name>A0A1C5I723_9ACTN</name>
<accession>A0A1C5I723</accession>
<dbReference type="Proteomes" id="UP000198217">
    <property type="component" value="Chromosome I"/>
</dbReference>
<dbReference type="AlphaFoldDB" id="A0A1C5I723"/>
<organism evidence="1 2">
    <name type="scientific">Micromonospora echinaurantiaca</name>
    <dbReference type="NCBI Taxonomy" id="47857"/>
    <lineage>
        <taxon>Bacteria</taxon>
        <taxon>Bacillati</taxon>
        <taxon>Actinomycetota</taxon>
        <taxon>Actinomycetes</taxon>
        <taxon>Micromonosporales</taxon>
        <taxon>Micromonosporaceae</taxon>
        <taxon>Micromonospora</taxon>
    </lineage>
</organism>
<evidence type="ECO:0000313" key="1">
    <source>
        <dbReference type="EMBL" id="SCG54222.1"/>
    </source>
</evidence>
<dbReference type="RefSeq" id="WP_088994283.1">
    <property type="nucleotide sequence ID" value="NZ_LT607750.1"/>
</dbReference>
<keyword evidence="2" id="KW-1185">Reference proteome</keyword>
<protein>
    <submittedName>
        <fullName evidence="1">Uncharacterized protein</fullName>
    </submittedName>
</protein>
<dbReference type="EMBL" id="LT607750">
    <property type="protein sequence ID" value="SCG54222.1"/>
    <property type="molecule type" value="Genomic_DNA"/>
</dbReference>
<reference evidence="1 2" key="1">
    <citation type="submission" date="2016-06" db="EMBL/GenBank/DDBJ databases">
        <authorList>
            <person name="Kjaerup R.B."/>
            <person name="Dalgaard T.S."/>
            <person name="Juul-Madsen H.R."/>
        </authorList>
    </citation>
    <scope>NUCLEOTIDE SEQUENCE [LARGE SCALE GENOMIC DNA]</scope>
    <source>
        <strain evidence="1 2">DSM 43904</strain>
    </source>
</reference>
<proteinExistence type="predicted"/>
<sequence length="94" mass="9742">MQVDSADFETIATPLPTDWVMRVVIRGSGLVFGATPMLARVGSQAVQGLMPTLAEGVVLGFLTAVPDDGDELRIGYANGEDLASTGVTYSAPDA</sequence>
<evidence type="ECO:0000313" key="2">
    <source>
        <dbReference type="Proteomes" id="UP000198217"/>
    </source>
</evidence>